<dbReference type="Proteomes" id="UP000576969">
    <property type="component" value="Unassembled WGS sequence"/>
</dbReference>
<keyword evidence="7 8" id="KW-0560">Oxidoreductase</keyword>
<evidence type="ECO:0000256" key="3">
    <source>
        <dbReference type="ARBA" id="ARBA00010178"/>
    </source>
</evidence>
<feature type="binding site" evidence="8 11">
    <location>
        <position position="266"/>
    </location>
    <ligand>
        <name>substrate</name>
    </ligand>
</feature>
<comment type="caution">
    <text evidence="15">The sequence shown here is derived from an EMBL/GenBank/DDBJ whole genome shotgun (WGS) entry which is preliminary data.</text>
</comment>
<feature type="binding site" evidence="8 11">
    <location>
        <position position="333"/>
    </location>
    <ligand>
        <name>substrate</name>
    </ligand>
</feature>
<evidence type="ECO:0000313" key="16">
    <source>
        <dbReference type="Proteomes" id="UP000576969"/>
    </source>
</evidence>
<dbReference type="PANTHER" id="PTHR21256:SF2">
    <property type="entry name" value="HISTIDINE BIOSYNTHESIS TRIFUNCTIONAL PROTEIN"/>
    <property type="match status" value="1"/>
</dbReference>
<name>A0A7Y9GQ29_9MICO</name>
<dbReference type="CDD" id="cd06572">
    <property type="entry name" value="Histidinol_dh"/>
    <property type="match status" value="1"/>
</dbReference>
<dbReference type="GO" id="GO:0000105">
    <property type="term" value="P:L-histidine biosynthetic process"/>
    <property type="evidence" value="ECO:0007669"/>
    <property type="project" value="UniProtKB-UniRule"/>
</dbReference>
<evidence type="ECO:0000256" key="12">
    <source>
        <dbReference type="PIRSR" id="PIRSR000099-4"/>
    </source>
</evidence>
<comment type="cofactor">
    <cofactor evidence="8 12">
        <name>Zn(2+)</name>
        <dbReference type="ChEBI" id="CHEBI:29105"/>
    </cofactor>
    <text evidence="8 12">Binds 1 zinc ion per subunit.</text>
</comment>
<dbReference type="Gene3D" id="3.40.50.1980">
    <property type="entry name" value="Nitrogenase molybdenum iron protein domain"/>
    <property type="match status" value="2"/>
</dbReference>
<dbReference type="Pfam" id="PF00815">
    <property type="entry name" value="Histidinol_dh"/>
    <property type="match status" value="1"/>
</dbReference>
<dbReference type="GO" id="GO:0004399">
    <property type="term" value="F:histidinol dehydrogenase activity"/>
    <property type="evidence" value="ECO:0007669"/>
    <property type="project" value="UniProtKB-UniRule"/>
</dbReference>
<dbReference type="Gene3D" id="1.20.5.1300">
    <property type="match status" value="1"/>
</dbReference>
<comment type="caution">
    <text evidence="8">Lacks conserved residue(s) required for the propagation of feature annotation.</text>
</comment>
<dbReference type="PRINTS" id="PR00083">
    <property type="entry name" value="HOLDHDRGNASE"/>
</dbReference>
<feature type="binding site" evidence="8 12">
    <location>
        <position position="263"/>
    </location>
    <ligand>
        <name>Zn(2+)</name>
        <dbReference type="ChEBI" id="CHEBI:29105"/>
    </ligand>
</feature>
<evidence type="ECO:0000256" key="2">
    <source>
        <dbReference type="ARBA" id="ARBA00004940"/>
    </source>
</evidence>
<feature type="compositionally biased region" description="Low complexity" evidence="14">
    <location>
        <begin position="441"/>
        <end position="455"/>
    </location>
</feature>
<dbReference type="InterPro" id="IPR012131">
    <property type="entry name" value="Hstdl_DH"/>
</dbReference>
<dbReference type="PIRSF" id="PIRSF000099">
    <property type="entry name" value="Histidinol_dh"/>
    <property type="match status" value="1"/>
</dbReference>
<keyword evidence="8" id="KW-0028">Amino-acid biosynthesis</keyword>
<evidence type="ECO:0000256" key="5">
    <source>
        <dbReference type="ARBA" id="ARBA00022723"/>
    </source>
</evidence>
<evidence type="ECO:0000256" key="4">
    <source>
        <dbReference type="ARBA" id="ARBA00016531"/>
    </source>
</evidence>
<feature type="binding site" evidence="8 11">
    <location>
        <position position="263"/>
    </location>
    <ligand>
        <name>substrate</name>
    </ligand>
</feature>
<keyword evidence="6 8" id="KW-0862">Zinc</keyword>
<feature type="binding site" evidence="8 12">
    <location>
        <position position="423"/>
    </location>
    <ligand>
        <name>Zn(2+)</name>
        <dbReference type="ChEBI" id="CHEBI:29105"/>
    </ligand>
</feature>
<evidence type="ECO:0000256" key="10">
    <source>
        <dbReference type="PIRSR" id="PIRSR000099-1"/>
    </source>
</evidence>
<evidence type="ECO:0000256" key="9">
    <source>
        <dbReference type="PIRNR" id="PIRNR000099"/>
    </source>
</evidence>
<feature type="active site" description="Proton acceptor" evidence="8 10">
    <location>
        <position position="332"/>
    </location>
</feature>
<feature type="binding site" evidence="8 11">
    <location>
        <position position="364"/>
    </location>
    <ligand>
        <name>substrate</name>
    </ligand>
</feature>
<accession>A0A7Y9GQ29</accession>
<evidence type="ECO:0000256" key="7">
    <source>
        <dbReference type="ARBA" id="ARBA00023002"/>
    </source>
</evidence>
<keyword evidence="8" id="KW-0368">Histidine biosynthesis</keyword>
<dbReference type="InterPro" id="IPR016161">
    <property type="entry name" value="Ald_DH/histidinol_DH"/>
</dbReference>
<feature type="region of interest" description="Disordered" evidence="14">
    <location>
        <begin position="428"/>
        <end position="455"/>
    </location>
</feature>
<dbReference type="GO" id="GO:0008270">
    <property type="term" value="F:zinc ion binding"/>
    <property type="evidence" value="ECO:0007669"/>
    <property type="project" value="UniProtKB-UniRule"/>
</dbReference>
<keyword evidence="8" id="KW-0520">NAD</keyword>
<feature type="binding site" evidence="8 11">
    <location>
        <position position="423"/>
    </location>
    <ligand>
        <name>substrate</name>
    </ligand>
</feature>
<dbReference type="NCBIfam" id="TIGR00069">
    <property type="entry name" value="hisD"/>
    <property type="match status" value="1"/>
</dbReference>
<feature type="binding site" evidence="8 11">
    <location>
        <position position="418"/>
    </location>
    <ligand>
        <name>substrate</name>
    </ligand>
</feature>
<dbReference type="GO" id="GO:0051287">
    <property type="term" value="F:NAD binding"/>
    <property type="evidence" value="ECO:0007669"/>
    <property type="project" value="InterPro"/>
</dbReference>
<keyword evidence="16" id="KW-1185">Reference proteome</keyword>
<sequence length="455" mass="47064">MLRTIDLRGRTLTPSELLAIVPRATAAREEAQHAAARLVADVAREGERALRAQAEQFDRTVGHDIRVPQEHIDDAVATLDPPVRAALEEAIARVRIASAAQVPPPATTELAPGARVIQRWQPVRRVGVYVPGGKAVYPSSVVMNVVPAQVAGVTEIALATPPQHEHGGRAHPVILAAAGLLGVTEVYAMGGAGAIGAFAHGVPGMGLDRVDVVTGPGNNFVAAAKRVVAGLVGTDAEAGATEILIVADEAADPRLVSADLISQAEHDEQASAVLVTTSPQLADSVAADIADRAARTRHAERIAAALSGPQSAIVLVDDIAAATDFSNAYAPEHLELHLADPRPEDFIHAGAVFVGPDSPVSLGDYLAGSNHVLPTGGQARYASGLSAATFLRPQQVIEYDHEALARVRDEIVVLADAEALPAHGEAITARFESSESDSESADASASAGPAAARRA</sequence>
<protein>
    <recommendedName>
        <fullName evidence="4 8">Histidinol dehydrogenase</fullName>
        <shortName evidence="8">HDH</shortName>
        <ecNumber evidence="8">1.1.1.23</ecNumber>
    </recommendedName>
</protein>
<organism evidence="15 16">
    <name type="scientific">Microbacterium immunditiarum</name>
    <dbReference type="NCBI Taxonomy" id="337480"/>
    <lineage>
        <taxon>Bacteria</taxon>
        <taxon>Bacillati</taxon>
        <taxon>Actinomycetota</taxon>
        <taxon>Actinomycetes</taxon>
        <taxon>Micrococcales</taxon>
        <taxon>Microbacteriaceae</taxon>
        <taxon>Microbacterium</taxon>
    </lineage>
</organism>
<dbReference type="PANTHER" id="PTHR21256">
    <property type="entry name" value="HISTIDINOL DEHYDROGENASE HDH"/>
    <property type="match status" value="1"/>
</dbReference>
<dbReference type="UniPathway" id="UPA00031">
    <property type="reaction ID" value="UER00014"/>
</dbReference>
<evidence type="ECO:0000256" key="8">
    <source>
        <dbReference type="HAMAP-Rule" id="MF_01024"/>
    </source>
</evidence>
<dbReference type="EMBL" id="JACCBV010000001">
    <property type="protein sequence ID" value="NYE20629.1"/>
    <property type="molecule type" value="Genomic_DNA"/>
</dbReference>
<proteinExistence type="inferred from homology"/>
<dbReference type="HAMAP" id="MF_01024">
    <property type="entry name" value="HisD"/>
    <property type="match status" value="1"/>
</dbReference>
<dbReference type="FunFam" id="3.40.50.1980:FF:000001">
    <property type="entry name" value="Histidinol dehydrogenase"/>
    <property type="match status" value="1"/>
</dbReference>
<comment type="function">
    <text evidence="1 8">Catalyzes the sequential NAD-dependent oxidations of L-histidinol to L-histidinaldehyde and then to L-histidine.</text>
</comment>
<dbReference type="GO" id="GO:0005829">
    <property type="term" value="C:cytosol"/>
    <property type="evidence" value="ECO:0007669"/>
    <property type="project" value="TreeGrafter"/>
</dbReference>
<dbReference type="RefSeq" id="WP_179490723.1">
    <property type="nucleotide sequence ID" value="NZ_JACCBV010000001.1"/>
</dbReference>
<gene>
    <name evidence="8" type="primary">hisD</name>
    <name evidence="15" type="ORF">BJ991_002657</name>
</gene>
<feature type="binding site" evidence="8 11">
    <location>
        <position position="241"/>
    </location>
    <ligand>
        <name>substrate</name>
    </ligand>
</feature>
<dbReference type="SUPFAM" id="SSF53720">
    <property type="entry name" value="ALDH-like"/>
    <property type="match status" value="1"/>
</dbReference>
<evidence type="ECO:0000313" key="15">
    <source>
        <dbReference type="EMBL" id="NYE20629.1"/>
    </source>
</evidence>
<evidence type="ECO:0000256" key="14">
    <source>
        <dbReference type="SAM" id="MobiDB-lite"/>
    </source>
</evidence>
<evidence type="ECO:0000256" key="11">
    <source>
        <dbReference type="PIRSR" id="PIRSR000099-3"/>
    </source>
</evidence>
<comment type="similarity">
    <text evidence="3 8 9 13">Belongs to the histidinol dehydrogenase family.</text>
</comment>
<dbReference type="AlphaFoldDB" id="A0A7Y9GQ29"/>
<feature type="active site" description="Proton acceptor" evidence="8 10">
    <location>
        <position position="333"/>
    </location>
</feature>
<keyword evidence="5 8" id="KW-0479">Metal-binding</keyword>
<comment type="pathway">
    <text evidence="2 8">Amino-acid biosynthesis; L-histidine biosynthesis; L-histidine from 5-phospho-alpha-D-ribose 1-diphosphate: step 9/9.</text>
</comment>
<reference evidence="15 16" key="1">
    <citation type="submission" date="2020-07" db="EMBL/GenBank/DDBJ databases">
        <title>Sequencing the genomes of 1000 actinobacteria strains.</title>
        <authorList>
            <person name="Klenk H.-P."/>
        </authorList>
    </citation>
    <scope>NUCLEOTIDE SEQUENCE [LARGE SCALE GENOMIC DNA]</scope>
    <source>
        <strain evidence="15 16">DSM 24662</strain>
    </source>
</reference>
<dbReference type="InterPro" id="IPR022695">
    <property type="entry name" value="Histidinol_DH_monofunct"/>
</dbReference>
<dbReference type="EC" id="1.1.1.23" evidence="8"/>
<evidence type="ECO:0000256" key="6">
    <source>
        <dbReference type="ARBA" id="ARBA00022833"/>
    </source>
</evidence>
<evidence type="ECO:0000256" key="1">
    <source>
        <dbReference type="ARBA" id="ARBA00003850"/>
    </source>
</evidence>
<comment type="catalytic activity">
    <reaction evidence="8">
        <text>L-histidinol + 2 NAD(+) + H2O = L-histidine + 2 NADH + 3 H(+)</text>
        <dbReference type="Rhea" id="RHEA:20641"/>
        <dbReference type="ChEBI" id="CHEBI:15377"/>
        <dbReference type="ChEBI" id="CHEBI:15378"/>
        <dbReference type="ChEBI" id="CHEBI:57540"/>
        <dbReference type="ChEBI" id="CHEBI:57595"/>
        <dbReference type="ChEBI" id="CHEBI:57699"/>
        <dbReference type="ChEBI" id="CHEBI:57945"/>
        <dbReference type="EC" id="1.1.1.23"/>
    </reaction>
</comment>
<feature type="binding site" evidence="8 12">
    <location>
        <position position="266"/>
    </location>
    <ligand>
        <name>Zn(2+)</name>
        <dbReference type="ChEBI" id="CHEBI:29105"/>
    </ligand>
</feature>
<feature type="binding site" evidence="8 12">
    <location>
        <position position="364"/>
    </location>
    <ligand>
        <name>Zn(2+)</name>
        <dbReference type="ChEBI" id="CHEBI:29105"/>
    </ligand>
</feature>
<evidence type="ECO:0000256" key="13">
    <source>
        <dbReference type="RuleBase" id="RU004175"/>
    </source>
</evidence>